<name>F2PKE4_TRIEC</name>
<gene>
    <name evidence="2" type="ORF">TEQG_01401</name>
</gene>
<feature type="region of interest" description="Disordered" evidence="1">
    <location>
        <begin position="36"/>
        <end position="62"/>
    </location>
</feature>
<keyword evidence="3" id="KW-1185">Reference proteome</keyword>
<dbReference type="Proteomes" id="UP000009169">
    <property type="component" value="Unassembled WGS sequence"/>
</dbReference>
<evidence type="ECO:0000313" key="2">
    <source>
        <dbReference type="EMBL" id="EGE02362.1"/>
    </source>
</evidence>
<reference evidence="3" key="1">
    <citation type="journal article" date="2012" name="MBio">
        <title>Comparative genome analysis of Trichophyton rubrum and related dermatophytes reveals candidate genes involved in infection.</title>
        <authorList>
            <person name="Martinez D.A."/>
            <person name="Oliver B.G."/>
            <person name="Graeser Y."/>
            <person name="Goldberg J.M."/>
            <person name="Li W."/>
            <person name="Martinez-Rossi N.M."/>
            <person name="Monod M."/>
            <person name="Shelest E."/>
            <person name="Barton R.C."/>
            <person name="Birch E."/>
            <person name="Brakhage A.A."/>
            <person name="Chen Z."/>
            <person name="Gurr S.J."/>
            <person name="Heiman D."/>
            <person name="Heitman J."/>
            <person name="Kosti I."/>
            <person name="Rossi A."/>
            <person name="Saif S."/>
            <person name="Samalova M."/>
            <person name="Saunders C.W."/>
            <person name="Shea T."/>
            <person name="Summerbell R.C."/>
            <person name="Xu J."/>
            <person name="Young S."/>
            <person name="Zeng Q."/>
            <person name="Birren B.W."/>
            <person name="Cuomo C.A."/>
            <person name="White T.C."/>
        </authorList>
    </citation>
    <scope>NUCLEOTIDE SEQUENCE [LARGE SCALE GENOMIC DNA]</scope>
    <source>
        <strain evidence="3">ATCC MYA-4606 / CBS 127.97</strain>
    </source>
</reference>
<proteinExistence type="predicted"/>
<dbReference type="AlphaFoldDB" id="F2PKE4"/>
<dbReference type="OrthoDB" id="10553592at2759"/>
<dbReference type="VEuPathDB" id="FungiDB:TEQG_01401"/>
<organism evidence="2 3">
    <name type="scientific">Trichophyton equinum (strain ATCC MYA-4606 / CBS 127.97)</name>
    <name type="common">Horse ringworm fungus</name>
    <dbReference type="NCBI Taxonomy" id="559882"/>
    <lineage>
        <taxon>Eukaryota</taxon>
        <taxon>Fungi</taxon>
        <taxon>Dikarya</taxon>
        <taxon>Ascomycota</taxon>
        <taxon>Pezizomycotina</taxon>
        <taxon>Eurotiomycetes</taxon>
        <taxon>Eurotiomycetidae</taxon>
        <taxon>Onygenales</taxon>
        <taxon>Arthrodermataceae</taxon>
        <taxon>Trichophyton</taxon>
    </lineage>
</organism>
<sequence>MAVPGDPAFRSLGAGSAIVRRRKAVRGPPVACVQQQQHHQQRSCMMGGRSRPTQSSGTDANVDGRQLSSQPCCLVNTWRDQSPMERMQLRRLFGLGSNTYLAGIKRQPGLSRPGRFASHQRLACLGARVRLFCKNHAAAPKYRLCFSPGIADILSTKVGLVLK</sequence>
<protein>
    <submittedName>
        <fullName evidence="2">Uncharacterized protein</fullName>
    </submittedName>
</protein>
<dbReference type="HOGENOM" id="CLU_1628233_0_0_1"/>
<evidence type="ECO:0000256" key="1">
    <source>
        <dbReference type="SAM" id="MobiDB-lite"/>
    </source>
</evidence>
<evidence type="ECO:0000313" key="3">
    <source>
        <dbReference type="Proteomes" id="UP000009169"/>
    </source>
</evidence>
<accession>F2PKE4</accession>
<dbReference type="EMBL" id="DS995722">
    <property type="protein sequence ID" value="EGE02362.1"/>
    <property type="molecule type" value="Genomic_DNA"/>
</dbReference>